<feature type="signal peptide" evidence="1">
    <location>
        <begin position="1"/>
        <end position="21"/>
    </location>
</feature>
<feature type="chain" id="PRO_5045165638" description="DUF6438 domain-containing protein" evidence="1">
    <location>
        <begin position="22"/>
        <end position="179"/>
    </location>
</feature>
<gene>
    <name evidence="3" type="ORF">I2H31_03335</name>
</gene>
<dbReference type="InterPro" id="IPR045497">
    <property type="entry name" value="DUF6438"/>
</dbReference>
<organism evidence="3 4">
    <name type="scientific">Hymenobacter ruricola</name>
    <dbReference type="NCBI Taxonomy" id="2791023"/>
    <lineage>
        <taxon>Bacteria</taxon>
        <taxon>Pseudomonadati</taxon>
        <taxon>Bacteroidota</taxon>
        <taxon>Cytophagia</taxon>
        <taxon>Cytophagales</taxon>
        <taxon>Hymenobacteraceae</taxon>
        <taxon>Hymenobacter</taxon>
    </lineage>
</organism>
<dbReference type="RefSeq" id="WP_196291569.1">
    <property type="nucleotide sequence ID" value="NZ_JADQDM010000001.1"/>
</dbReference>
<comment type="caution">
    <text evidence="3">The sequence shown here is derived from an EMBL/GenBank/DDBJ whole genome shotgun (WGS) entry which is preliminary data.</text>
</comment>
<protein>
    <recommendedName>
        <fullName evidence="2">DUF6438 domain-containing protein</fullName>
    </recommendedName>
</protein>
<name>A0ABS0I0J2_9BACT</name>
<dbReference type="Pfam" id="PF20033">
    <property type="entry name" value="DUF6438"/>
    <property type="match status" value="1"/>
</dbReference>
<reference evidence="3 4" key="1">
    <citation type="submission" date="2020-11" db="EMBL/GenBank/DDBJ databases">
        <authorList>
            <person name="Kim M.K."/>
        </authorList>
    </citation>
    <scope>NUCLEOTIDE SEQUENCE [LARGE SCALE GENOMIC DNA]</scope>
    <source>
        <strain evidence="3 4">BT662</strain>
    </source>
</reference>
<evidence type="ECO:0000313" key="3">
    <source>
        <dbReference type="EMBL" id="MBF9220127.1"/>
    </source>
</evidence>
<keyword evidence="4" id="KW-1185">Reference proteome</keyword>
<keyword evidence="1" id="KW-0732">Signal</keyword>
<evidence type="ECO:0000313" key="4">
    <source>
        <dbReference type="Proteomes" id="UP000618931"/>
    </source>
</evidence>
<evidence type="ECO:0000256" key="1">
    <source>
        <dbReference type="SAM" id="SignalP"/>
    </source>
</evidence>
<dbReference type="Proteomes" id="UP000618931">
    <property type="component" value="Unassembled WGS sequence"/>
</dbReference>
<evidence type="ECO:0000259" key="2">
    <source>
        <dbReference type="Pfam" id="PF20033"/>
    </source>
</evidence>
<accession>A0ABS0I0J2</accession>
<feature type="domain" description="DUF6438" evidence="2">
    <location>
        <begin position="55"/>
        <end position="162"/>
    </location>
</feature>
<proteinExistence type="predicted"/>
<sequence>MRHLALLLLLFAFGLTLPACAQKATKTQKVKTKKVSKSPAAPAKPAKPAVADGPVITFERTACFGTCPSYTLQVFADGRVAYEGRRFVPQVGKKELRMSAAAVADLLQRAREAHFEQFQPRYTQNTSDLPSVILAVRQADGQLKAVWVEEGEPENVRELVTYFGHQFDALAQVGVLSEK</sequence>
<dbReference type="EMBL" id="JADQDM010000001">
    <property type="protein sequence ID" value="MBF9220127.1"/>
    <property type="molecule type" value="Genomic_DNA"/>
</dbReference>